<keyword evidence="5 6" id="KW-0786">Thiamine pyrophosphate</keyword>
<dbReference type="CDD" id="cd00568">
    <property type="entry name" value="TPP_enzymes"/>
    <property type="match status" value="1"/>
</dbReference>
<dbReference type="PANTHER" id="PTHR18968:SF166">
    <property type="entry name" value="2-HYDROXYACYL-COA LYASE 2"/>
    <property type="match status" value="1"/>
</dbReference>
<evidence type="ECO:0000259" key="9">
    <source>
        <dbReference type="Pfam" id="PF02776"/>
    </source>
</evidence>
<evidence type="ECO:0000259" key="7">
    <source>
        <dbReference type="Pfam" id="PF00205"/>
    </source>
</evidence>
<dbReference type="EMBL" id="CP107716">
    <property type="protein sequence ID" value="UYQ72002.1"/>
    <property type="molecule type" value="Genomic_DNA"/>
</dbReference>
<dbReference type="Pfam" id="PF02775">
    <property type="entry name" value="TPP_enzyme_C"/>
    <property type="match status" value="1"/>
</dbReference>
<protein>
    <submittedName>
        <fullName evidence="10">Thiamine pyrophosphate-binding protein</fullName>
    </submittedName>
</protein>
<dbReference type="SUPFAM" id="SSF52518">
    <property type="entry name" value="Thiamin diphosphate-binding fold (THDP-binding)"/>
    <property type="match status" value="2"/>
</dbReference>
<organism evidence="10 11">
    <name type="scientific">Pelagibacterium flavum</name>
    <dbReference type="NCBI Taxonomy" id="2984530"/>
    <lineage>
        <taxon>Bacteria</taxon>
        <taxon>Pseudomonadati</taxon>
        <taxon>Pseudomonadota</taxon>
        <taxon>Alphaproteobacteria</taxon>
        <taxon>Hyphomicrobiales</taxon>
        <taxon>Devosiaceae</taxon>
        <taxon>Pelagibacterium</taxon>
    </lineage>
</organism>
<proteinExistence type="inferred from homology"/>
<feature type="domain" description="Thiamine pyrophosphate enzyme N-terminal TPP-binding" evidence="9">
    <location>
        <begin position="6"/>
        <end position="106"/>
    </location>
</feature>
<gene>
    <name evidence="10" type="ORF">OF122_18515</name>
</gene>
<dbReference type="InterPro" id="IPR000399">
    <property type="entry name" value="TPP-bd_CS"/>
</dbReference>
<dbReference type="InterPro" id="IPR011766">
    <property type="entry name" value="TPP_enzyme_TPP-bd"/>
</dbReference>
<dbReference type="PROSITE" id="PS00187">
    <property type="entry name" value="TPP_ENZYMES"/>
    <property type="match status" value="1"/>
</dbReference>
<dbReference type="CDD" id="cd07035">
    <property type="entry name" value="TPP_PYR_POX_like"/>
    <property type="match status" value="1"/>
</dbReference>
<dbReference type="RefSeq" id="WP_264225647.1">
    <property type="nucleotide sequence ID" value="NZ_CP107716.1"/>
</dbReference>
<evidence type="ECO:0000256" key="5">
    <source>
        <dbReference type="ARBA" id="ARBA00023052"/>
    </source>
</evidence>
<name>A0ABY6IN14_9HYPH</name>
<dbReference type="InterPro" id="IPR012001">
    <property type="entry name" value="Thiamin_PyroP_enz_TPP-bd_dom"/>
</dbReference>
<keyword evidence="11" id="KW-1185">Reference proteome</keyword>
<dbReference type="Gene3D" id="3.40.50.1220">
    <property type="entry name" value="TPP-binding domain"/>
    <property type="match status" value="1"/>
</dbReference>
<reference evidence="10" key="1">
    <citation type="submission" date="2022-10" db="EMBL/GenBank/DDBJ databases">
        <title>YIM 151497 complete genome.</title>
        <authorList>
            <person name="Chen X."/>
        </authorList>
    </citation>
    <scope>NUCLEOTIDE SEQUENCE</scope>
    <source>
        <strain evidence="10">YIM 151497</strain>
    </source>
</reference>
<dbReference type="InterPro" id="IPR029061">
    <property type="entry name" value="THDP-binding"/>
</dbReference>
<dbReference type="Pfam" id="PF02776">
    <property type="entry name" value="TPP_enzyme_N"/>
    <property type="match status" value="1"/>
</dbReference>
<sequence>MSTPKTYEVLARAFAQEQIDTCFALLGDANMNWGTTLAGLGTRMIYVRHEHCAVAAAMAYARKSGKTGVATVTCGPGLTQLMTALPAAVRANLPLVIFAGEAPLKSGWYNQGIDQAPFIRATGAAYHSLHHIPRMPEAIRDAFLQARMTRKPVVLGVPFDLQDRDWPGEMSLPAPSAELVPDVGPVPPNPDDIARAATVLRDSKKVVVMAGMGAVMADAGEACRRLAEKCDGLLATTLPARGLFYDDPYCFGVAGGFSTEAGRKLMAEADLVIAVGTILAHHNADGGKLFGKAHVLQIDIEPIAVSQGRIAAHSHIRADARLGIEALTETIEARARQWRTEETANLIRETRPDPEPFTIEDGVLDPRAVVDALEKHLPANWEMVNSSGHCSYFFAQMPSRPQHRFLTIREFGAIGNGISFAMGVAAARPNDTVVLFDGDGSLMMHIQEIETIARHGLNILICILNDGAYGSEIHKLRSEGLSDDGAVFGRPDFASIARGFGIGGQTITDLATLPALIEDFREKGGAAIWNFPISDQVISPVIRRAHPPASHA</sequence>
<evidence type="ECO:0000256" key="4">
    <source>
        <dbReference type="ARBA" id="ARBA00022723"/>
    </source>
</evidence>
<evidence type="ECO:0000256" key="6">
    <source>
        <dbReference type="RuleBase" id="RU362132"/>
    </source>
</evidence>
<evidence type="ECO:0000313" key="11">
    <source>
        <dbReference type="Proteomes" id="UP001163882"/>
    </source>
</evidence>
<dbReference type="PANTHER" id="PTHR18968">
    <property type="entry name" value="THIAMINE PYROPHOSPHATE ENZYMES"/>
    <property type="match status" value="1"/>
</dbReference>
<comment type="similarity">
    <text evidence="3 6">Belongs to the TPP enzyme family.</text>
</comment>
<dbReference type="InterPro" id="IPR045229">
    <property type="entry name" value="TPP_enz"/>
</dbReference>
<dbReference type="SUPFAM" id="SSF52467">
    <property type="entry name" value="DHS-like NAD/FAD-binding domain"/>
    <property type="match status" value="1"/>
</dbReference>
<feature type="domain" description="Thiamine pyrophosphate enzyme central" evidence="7">
    <location>
        <begin position="193"/>
        <end position="327"/>
    </location>
</feature>
<keyword evidence="4" id="KW-0479">Metal-binding</keyword>
<evidence type="ECO:0000259" key="8">
    <source>
        <dbReference type="Pfam" id="PF02775"/>
    </source>
</evidence>
<dbReference type="Gene3D" id="3.40.50.970">
    <property type="match status" value="2"/>
</dbReference>
<evidence type="ECO:0000256" key="2">
    <source>
        <dbReference type="ARBA" id="ARBA00001964"/>
    </source>
</evidence>
<evidence type="ECO:0000256" key="3">
    <source>
        <dbReference type="ARBA" id="ARBA00007812"/>
    </source>
</evidence>
<dbReference type="InterPro" id="IPR012000">
    <property type="entry name" value="Thiamin_PyroP_enz_cen_dom"/>
</dbReference>
<evidence type="ECO:0000313" key="10">
    <source>
        <dbReference type="EMBL" id="UYQ72002.1"/>
    </source>
</evidence>
<comment type="cofactor">
    <cofactor evidence="2">
        <name>thiamine diphosphate</name>
        <dbReference type="ChEBI" id="CHEBI:58937"/>
    </cofactor>
</comment>
<dbReference type="Pfam" id="PF00205">
    <property type="entry name" value="TPP_enzyme_M"/>
    <property type="match status" value="1"/>
</dbReference>
<dbReference type="Proteomes" id="UP001163882">
    <property type="component" value="Chromosome"/>
</dbReference>
<comment type="cofactor">
    <cofactor evidence="1">
        <name>Mg(2+)</name>
        <dbReference type="ChEBI" id="CHEBI:18420"/>
    </cofactor>
</comment>
<feature type="domain" description="Thiamine pyrophosphate enzyme TPP-binding" evidence="8">
    <location>
        <begin position="388"/>
        <end position="527"/>
    </location>
</feature>
<dbReference type="InterPro" id="IPR029035">
    <property type="entry name" value="DHS-like_NAD/FAD-binding_dom"/>
</dbReference>
<evidence type="ECO:0000256" key="1">
    <source>
        <dbReference type="ARBA" id="ARBA00001946"/>
    </source>
</evidence>
<accession>A0ABY6IN14</accession>